<dbReference type="SUPFAM" id="SSF48452">
    <property type="entry name" value="TPR-like"/>
    <property type="match status" value="1"/>
</dbReference>
<dbReference type="InterPro" id="IPR011990">
    <property type="entry name" value="TPR-like_helical_dom_sf"/>
</dbReference>
<comment type="caution">
    <text evidence="1">The sequence shown here is derived from an EMBL/GenBank/DDBJ whole genome shotgun (WGS) entry which is preliminary data.</text>
</comment>
<keyword evidence="2" id="KW-1185">Reference proteome</keyword>
<accession>A0ABW3KYI8</accession>
<dbReference type="Proteomes" id="UP001596990">
    <property type="component" value="Unassembled WGS sequence"/>
</dbReference>
<name>A0ABW3KYI8_9BACI</name>
<sequence>MDKKQGNVVMFPKWKQRLEDEGLQAIKEKKYEEALQRFEPLFEHDVASQDVITGKLVSLMELGRLEQAEDLCEYLMKHDTDNYYQYLHIYLTILFQTSRYAELVSLLEEIFEEENIPQQMRTQFWQLYEVSRKLAEDQDEKTGNKLVEDFEVSLDRDDVQAQWRNIVKLRRQDPHPFLDQFVDRLKQPKVHPIIKTGIVQWFQEYQVDRNILIHKFGVEELINPSKLKDLHSNYVMQQIELRLGDLEQKNPTMYDMLQKLLYRYLFVRYPLLPNEEEVQKIVAALKELGHEYLQLPISEDMNDEDVERYKQEIQLCEQHYALILGE</sequence>
<evidence type="ECO:0000313" key="1">
    <source>
        <dbReference type="EMBL" id="MFD1018946.1"/>
    </source>
</evidence>
<protein>
    <submittedName>
        <fullName evidence="1">Tetratricopeptide repeat protein</fullName>
    </submittedName>
</protein>
<dbReference type="RefSeq" id="WP_386057830.1">
    <property type="nucleotide sequence ID" value="NZ_JBHTKL010000001.1"/>
</dbReference>
<dbReference type="Pfam" id="PF14559">
    <property type="entry name" value="TPR_19"/>
    <property type="match status" value="1"/>
</dbReference>
<proteinExistence type="predicted"/>
<dbReference type="SUPFAM" id="SSF116965">
    <property type="entry name" value="Hypothetical protein MPN330"/>
    <property type="match status" value="1"/>
</dbReference>
<dbReference type="Gene3D" id="1.25.40.10">
    <property type="entry name" value="Tetratricopeptide repeat domain"/>
    <property type="match status" value="1"/>
</dbReference>
<organism evidence="1 2">
    <name type="scientific">Thalassobacillus hwangdonensis</name>
    <dbReference type="NCBI Taxonomy" id="546108"/>
    <lineage>
        <taxon>Bacteria</taxon>
        <taxon>Bacillati</taxon>
        <taxon>Bacillota</taxon>
        <taxon>Bacilli</taxon>
        <taxon>Bacillales</taxon>
        <taxon>Bacillaceae</taxon>
        <taxon>Thalassobacillus</taxon>
    </lineage>
</organism>
<dbReference type="EMBL" id="JBHTKL010000001">
    <property type="protein sequence ID" value="MFD1018946.1"/>
    <property type="molecule type" value="Genomic_DNA"/>
</dbReference>
<evidence type="ECO:0000313" key="2">
    <source>
        <dbReference type="Proteomes" id="UP001596990"/>
    </source>
</evidence>
<gene>
    <name evidence="1" type="ORF">ACFQ2J_07010</name>
</gene>
<reference evidence="2" key="1">
    <citation type="journal article" date="2019" name="Int. J. Syst. Evol. Microbiol.">
        <title>The Global Catalogue of Microorganisms (GCM) 10K type strain sequencing project: providing services to taxonomists for standard genome sequencing and annotation.</title>
        <authorList>
            <consortium name="The Broad Institute Genomics Platform"/>
            <consortium name="The Broad Institute Genome Sequencing Center for Infectious Disease"/>
            <person name="Wu L."/>
            <person name="Ma J."/>
        </authorList>
    </citation>
    <scope>NUCLEOTIDE SEQUENCE [LARGE SCALE GENOMIC DNA]</scope>
    <source>
        <strain evidence="2">CCUG 56607</strain>
    </source>
</reference>